<proteinExistence type="predicted"/>
<evidence type="ECO:0000313" key="1">
    <source>
        <dbReference type="EMBL" id="KAH7987932.1"/>
    </source>
</evidence>
<organism evidence="1 2">
    <name type="scientific">Sphaerodactylus townsendi</name>
    <dbReference type="NCBI Taxonomy" id="933632"/>
    <lineage>
        <taxon>Eukaryota</taxon>
        <taxon>Metazoa</taxon>
        <taxon>Chordata</taxon>
        <taxon>Craniata</taxon>
        <taxon>Vertebrata</taxon>
        <taxon>Euteleostomi</taxon>
        <taxon>Lepidosauria</taxon>
        <taxon>Squamata</taxon>
        <taxon>Bifurcata</taxon>
        <taxon>Gekkota</taxon>
        <taxon>Sphaerodactylidae</taxon>
        <taxon>Sphaerodactylus</taxon>
    </lineage>
</organism>
<reference evidence="1" key="1">
    <citation type="submission" date="2021-08" db="EMBL/GenBank/DDBJ databases">
        <title>The first chromosome-level gecko genome reveals the dynamic sex chromosomes of Neotropical dwarf geckos (Sphaerodactylidae: Sphaerodactylus).</title>
        <authorList>
            <person name="Pinto B.J."/>
            <person name="Keating S.E."/>
            <person name="Gamble T."/>
        </authorList>
    </citation>
    <scope>NUCLEOTIDE SEQUENCE</scope>
    <source>
        <strain evidence="1">TG3544</strain>
    </source>
</reference>
<keyword evidence="2" id="KW-1185">Reference proteome</keyword>
<accession>A0ACB8E6I7</accession>
<sequence>MGGFAVLAATSFTAAVKLHHLTERIANFRENIFHFVILEEQYEDSFWLCVASAAVHGANLLLVPVSWIRFPALKTKTEEANATAEDIMY</sequence>
<protein>
    <submittedName>
        <fullName evidence="1">Clarin-2</fullName>
    </submittedName>
</protein>
<comment type="caution">
    <text evidence="1">The sequence shown here is derived from an EMBL/GenBank/DDBJ whole genome shotgun (WGS) entry which is preliminary data.</text>
</comment>
<name>A0ACB8E6I7_9SAUR</name>
<dbReference type="Proteomes" id="UP000827872">
    <property type="component" value="Linkage Group LG10"/>
</dbReference>
<evidence type="ECO:0000313" key="2">
    <source>
        <dbReference type="Proteomes" id="UP000827872"/>
    </source>
</evidence>
<gene>
    <name evidence="1" type="primary">CLRN2</name>
    <name evidence="1" type="ORF">K3G42_001992</name>
</gene>
<dbReference type="EMBL" id="CM037623">
    <property type="protein sequence ID" value="KAH7987932.1"/>
    <property type="molecule type" value="Genomic_DNA"/>
</dbReference>